<feature type="domain" description="G-patch" evidence="2">
    <location>
        <begin position="75"/>
        <end position="119"/>
    </location>
</feature>
<dbReference type="Pfam" id="PF13821">
    <property type="entry name" value="DUF4187"/>
    <property type="match status" value="1"/>
</dbReference>
<feature type="compositionally biased region" description="Basic and acidic residues" evidence="1">
    <location>
        <begin position="137"/>
        <end position="160"/>
    </location>
</feature>
<dbReference type="EMBL" id="LAYC01000002">
    <property type="protein sequence ID" value="KYK58226.1"/>
    <property type="molecule type" value="Genomic_DNA"/>
</dbReference>
<organism evidence="3 4">
    <name type="scientific">Drechmeria coniospora</name>
    <name type="common">Nematophagous fungus</name>
    <name type="synonym">Meria coniospora</name>
    <dbReference type="NCBI Taxonomy" id="98403"/>
    <lineage>
        <taxon>Eukaryota</taxon>
        <taxon>Fungi</taxon>
        <taxon>Dikarya</taxon>
        <taxon>Ascomycota</taxon>
        <taxon>Pezizomycotina</taxon>
        <taxon>Sordariomycetes</taxon>
        <taxon>Hypocreomycetidae</taxon>
        <taxon>Hypocreales</taxon>
        <taxon>Ophiocordycipitaceae</taxon>
        <taxon>Drechmeria</taxon>
    </lineage>
</organism>
<reference evidence="3 4" key="1">
    <citation type="journal article" date="2016" name="Sci. Rep.">
        <title>Insights into Adaptations to a Near-Obligate Nematode Endoparasitic Lifestyle from the Finished Genome of Drechmeria coniospora.</title>
        <authorList>
            <person name="Zhang L."/>
            <person name="Zhou Z."/>
            <person name="Guo Q."/>
            <person name="Fokkens L."/>
            <person name="Miskei M."/>
            <person name="Pocsi I."/>
            <person name="Zhang W."/>
            <person name="Chen M."/>
            <person name="Wang L."/>
            <person name="Sun Y."/>
            <person name="Donzelli B.G."/>
            <person name="Gibson D.M."/>
            <person name="Nelson D.R."/>
            <person name="Luo J.G."/>
            <person name="Rep M."/>
            <person name="Liu H."/>
            <person name="Yang S."/>
            <person name="Wang J."/>
            <person name="Krasnoff S.B."/>
            <person name="Xu Y."/>
            <person name="Molnar I."/>
            <person name="Lin M."/>
        </authorList>
    </citation>
    <scope>NUCLEOTIDE SEQUENCE [LARGE SCALE GENOMIC DNA]</scope>
    <source>
        <strain evidence="3 4">ARSEF 6962</strain>
    </source>
</reference>
<dbReference type="InterPro" id="IPR025239">
    <property type="entry name" value="DUF4187"/>
</dbReference>
<sequence>MGAARPGVDDDEDDYMKMIIQEPIRKETSIQRAARLKRESRARGIQKSKAQLEEEAVEAREKALATSLLEDPRSQKSKGLAMMAKMGFTGGGLGKEAGITEPISVSQKDGRGGIGLEALRKRQREESSSGPRSAKTAKLEDFDPASYRERMSKERQDDRLEKQVVAAQRLAERLDEPQAVEDKRKARRLLKSYPVLYRGSIIQRLQRERTQKQAAELARLPIFDAGGEEDADDRIALGTQTTEYEEADDLDEDDEELDEFNASPVEGRLSTVLEYLREKHNYCFWCKMQYPEKEMDGCPGLTEDDHD</sequence>
<dbReference type="InParanoid" id="A0A151GMA0"/>
<dbReference type="GO" id="GO:0003676">
    <property type="term" value="F:nucleic acid binding"/>
    <property type="evidence" value="ECO:0007669"/>
    <property type="project" value="InterPro"/>
</dbReference>
<name>A0A151GMA0_DRECN</name>
<feature type="compositionally biased region" description="Basic and acidic residues" evidence="1">
    <location>
        <begin position="118"/>
        <end position="127"/>
    </location>
</feature>
<dbReference type="STRING" id="98403.A0A151GMA0"/>
<dbReference type="PANTHER" id="PTHR21032:SF0">
    <property type="entry name" value="G PATCH DOMAIN-CONTAINING PROTEIN 11"/>
    <property type="match status" value="1"/>
</dbReference>
<dbReference type="PANTHER" id="PTHR21032">
    <property type="entry name" value="G PATCH DOMAIN-CONTAINING PROTEIN 11"/>
    <property type="match status" value="1"/>
</dbReference>
<dbReference type="InterPro" id="IPR039249">
    <property type="entry name" value="GPATCH11"/>
</dbReference>
<dbReference type="AlphaFoldDB" id="A0A151GMA0"/>
<dbReference type="GO" id="GO:0000776">
    <property type="term" value="C:kinetochore"/>
    <property type="evidence" value="ECO:0007669"/>
    <property type="project" value="TreeGrafter"/>
</dbReference>
<dbReference type="GeneID" id="63717882"/>
<evidence type="ECO:0000313" key="3">
    <source>
        <dbReference type="EMBL" id="KYK58226.1"/>
    </source>
</evidence>
<evidence type="ECO:0000313" key="4">
    <source>
        <dbReference type="Proteomes" id="UP000076580"/>
    </source>
</evidence>
<proteinExistence type="predicted"/>
<accession>A0A151GMA0</accession>
<protein>
    <submittedName>
        <fullName evidence="3">G-patch domain-containing protein</fullName>
    </submittedName>
</protein>
<dbReference type="RefSeq" id="XP_040657578.1">
    <property type="nucleotide sequence ID" value="XM_040802545.1"/>
</dbReference>
<keyword evidence="4" id="KW-1185">Reference proteome</keyword>
<dbReference type="Proteomes" id="UP000076580">
    <property type="component" value="Chromosome 02"/>
</dbReference>
<comment type="caution">
    <text evidence="3">The sequence shown here is derived from an EMBL/GenBank/DDBJ whole genome shotgun (WGS) entry which is preliminary data.</text>
</comment>
<dbReference type="SMART" id="SM01173">
    <property type="entry name" value="DUF4187"/>
    <property type="match status" value="1"/>
</dbReference>
<dbReference type="FunCoup" id="A0A151GMA0">
    <property type="interactions" value="217"/>
</dbReference>
<dbReference type="InterPro" id="IPR000467">
    <property type="entry name" value="G_patch_dom"/>
</dbReference>
<dbReference type="SMART" id="SM00443">
    <property type="entry name" value="G_patch"/>
    <property type="match status" value="1"/>
</dbReference>
<gene>
    <name evidence="3" type="ORF">DCS_05239</name>
</gene>
<dbReference type="Pfam" id="PF01585">
    <property type="entry name" value="G-patch"/>
    <property type="match status" value="1"/>
</dbReference>
<feature type="region of interest" description="Disordered" evidence="1">
    <location>
        <begin position="100"/>
        <end position="160"/>
    </location>
</feature>
<dbReference type="PROSITE" id="PS50174">
    <property type="entry name" value="G_PATCH"/>
    <property type="match status" value="1"/>
</dbReference>
<evidence type="ECO:0000259" key="2">
    <source>
        <dbReference type="PROSITE" id="PS50174"/>
    </source>
</evidence>
<evidence type="ECO:0000256" key="1">
    <source>
        <dbReference type="SAM" id="MobiDB-lite"/>
    </source>
</evidence>